<dbReference type="InterPro" id="IPR029314">
    <property type="entry name" value="FANCI_S4"/>
</dbReference>
<dbReference type="InterPro" id="IPR026171">
    <property type="entry name" value="FANCI"/>
</dbReference>
<reference evidence="3 4" key="1">
    <citation type="submission" date="2024-11" db="EMBL/GenBank/DDBJ databases">
        <title>Adaptive evolution of stress response genes in parasites aligns with host niche diversity.</title>
        <authorList>
            <person name="Hahn C."/>
            <person name="Resl P."/>
        </authorList>
    </citation>
    <scope>NUCLEOTIDE SEQUENCE [LARGE SCALE GENOMIC DNA]</scope>
    <source>
        <strain evidence="3">EGGRZ-B1_66</strain>
        <tissue evidence="3">Body</tissue>
    </source>
</reference>
<feature type="compositionally biased region" description="Basic and acidic residues" evidence="1">
    <location>
        <begin position="1451"/>
        <end position="1461"/>
    </location>
</feature>
<evidence type="ECO:0000259" key="2">
    <source>
        <dbReference type="Pfam" id="PF14678"/>
    </source>
</evidence>
<dbReference type="PANTHER" id="PTHR21818:SF0">
    <property type="entry name" value="FANCONI ANEMIA GROUP I PROTEIN"/>
    <property type="match status" value="1"/>
</dbReference>
<feature type="compositionally biased region" description="Polar residues" evidence="1">
    <location>
        <begin position="1551"/>
        <end position="1566"/>
    </location>
</feature>
<proteinExistence type="predicted"/>
<name>A0ABD2PY79_9PLAT</name>
<evidence type="ECO:0000313" key="3">
    <source>
        <dbReference type="EMBL" id="KAL3311772.1"/>
    </source>
</evidence>
<dbReference type="PANTHER" id="PTHR21818">
    <property type="entry name" value="BC025462 PROTEIN"/>
    <property type="match status" value="1"/>
</dbReference>
<dbReference type="Pfam" id="PF14678">
    <property type="entry name" value="FANCI_S4"/>
    <property type="match status" value="1"/>
</dbReference>
<feature type="domain" description="FANCI solenoid 4" evidence="2">
    <location>
        <begin position="1154"/>
        <end position="1441"/>
    </location>
</feature>
<accession>A0ABD2PY79</accession>
<sequence>MIFLIYWKNRERAQLLAFRRHLKLIRQFENSDFIDKKSVEILCSVKWDPSNAVNLVSLLVSLKLSPSSRLCISGKLLDCMPDFPASLLFKVYLFALQLCNKPIAMFNRLNESFVRERTSESKKVLLTNLVLDLKNDENFIHALLRELKNLTSASVMLRPLHFGILCSLAGCPKLQNSLLELLSKAIVNDFQYDMAAHKSGFVRTFDCEFMDPVSGIHCALEEFISSQHLSALEGLLALSFCLIQLSARMTGGCPFAQKHMKAQSRLKQVTVRRTKSGPGTSSKAVIAAKLSRTAFDVLVRVFKDCDSQRRVILSSLIELIWSNVSRPLAVSMTELLSELVVVAPLDVLRHSQLLHPCVEAIGSFSDQLSMSLIHALIPLIRLHGVKSVSLMVPESDPITTHEVPSSLDHHSPIPDLFYQLRNLLIRQLKTLSGYAAIEKRRAAIKGFVLLLKHLTVNPNDLKNISQGSTSSSQLLMMSQSQTIPQQASNSVLFSQIMASQVLKAANCDVSYRFKGPADELVILNSGENDSILCSQILSQMQRICFSTFFLQGVQSHLDDPQCLIRSDVYWGLTEVASKNPVLVEPVVALFLRMLSAVLPKTLFQRASKSLVERLCGADDGAVREEMIESGGSPFRVSHLVQMDDSGEIRYAEHPDVLIWCLQLIVTLPKFSSMANYQETINETNQNFTQFCVPAAYTSSKSSRLFTKALHLLIILSHFVAHLTPQELEVSAPINPELSSSPVGKRNKAQFSLLLAIYDACIEFQMKRLFNDQDSILEKLFKRREHIRSILFASKKKGASPASNSTSISASAEPTCEEETSGSVASMLPMSLTGNMIIVGSNLKGASQMFALQSAINSFIQTTKTYGDQVFREEKPSESFAGIIRHSLQTVVARISAFSSVPCVYRDQMVSELANLLLLAIPAYATALNETATQPDVDKCYSQLRTVALETVCLAIHMAHDSLGNNRLHKICLRLHDVVQNPRFGRETTLDVSSEEIDQLGTQITPAISIGSFVALLKKWISQLLKSCTGAEFVLCCEEVNLLLPTLVSLCRVRASYGYSDQHMARGNEETSILLNTSMNNCVNPLANLDRVLMWLLRVMSSPLADDSPNNAIVNQAKSQIVAQCFKLSSLLNCAPITHESKKVSLNHAQLLHIVASDFLTLLGDVEDSSEIVEAGASLRTKSKETVVRHFLLIDQHCVALVLPTLLEAISNSMEVASQALNQLVFAATRQPPETALQDVDEEREQLIQDCQQKMSILCSEQLIPLSEAVDQLLQSALKAPSHTVDVLLDIVSRLFDLLTRFIKKCLSSGKNMLQYSVSDMRPIKLILPANMEQLVRLFGQQVSPHAHRFIYYLQLCESAQLEEASNKSKKSNTKAGLGISKDVTLVPKLVFSIEDLEKNVRNLGRQLPKTGESNYGNLMHVIKNLKLGLARDFRINLAKLHEAVTADDLHKPDLEDTDTRESTAVSERTEASYVESAEEMLINDEQAEDEESADDEEVQVEVDRDMILDTEDQENENILLETIEEVTEPSKSIDSRQESLSLFPKRRRTLVPTSRQATPTNSSSLSRGFVSPLISSHAPSQSLPPAKSSKRSLR</sequence>
<feature type="compositionally biased region" description="Low complexity" evidence="1">
    <location>
        <begin position="798"/>
        <end position="811"/>
    </location>
</feature>
<gene>
    <name evidence="3" type="ORF">Ciccas_009643</name>
</gene>
<dbReference type="EMBL" id="JBJKFK010002023">
    <property type="protein sequence ID" value="KAL3311772.1"/>
    <property type="molecule type" value="Genomic_DNA"/>
</dbReference>
<evidence type="ECO:0000313" key="4">
    <source>
        <dbReference type="Proteomes" id="UP001626550"/>
    </source>
</evidence>
<dbReference type="Proteomes" id="UP001626550">
    <property type="component" value="Unassembled WGS sequence"/>
</dbReference>
<feature type="compositionally biased region" description="Polar residues" evidence="1">
    <location>
        <begin position="1573"/>
        <end position="1583"/>
    </location>
</feature>
<keyword evidence="4" id="KW-1185">Reference proteome</keyword>
<protein>
    <recommendedName>
        <fullName evidence="2">FANCI solenoid 4 domain-containing protein</fullName>
    </recommendedName>
</protein>
<feature type="region of interest" description="Disordered" evidence="1">
    <location>
        <begin position="1451"/>
        <end position="1477"/>
    </location>
</feature>
<evidence type="ECO:0000256" key="1">
    <source>
        <dbReference type="SAM" id="MobiDB-lite"/>
    </source>
</evidence>
<organism evidence="3 4">
    <name type="scientific">Cichlidogyrus casuarinus</name>
    <dbReference type="NCBI Taxonomy" id="1844966"/>
    <lineage>
        <taxon>Eukaryota</taxon>
        <taxon>Metazoa</taxon>
        <taxon>Spiralia</taxon>
        <taxon>Lophotrochozoa</taxon>
        <taxon>Platyhelminthes</taxon>
        <taxon>Monogenea</taxon>
        <taxon>Monopisthocotylea</taxon>
        <taxon>Dactylogyridea</taxon>
        <taxon>Ancyrocephalidae</taxon>
        <taxon>Cichlidogyrus</taxon>
    </lineage>
</organism>
<feature type="region of interest" description="Disordered" evidence="1">
    <location>
        <begin position="797"/>
        <end position="821"/>
    </location>
</feature>
<feature type="region of interest" description="Disordered" evidence="1">
    <location>
        <begin position="1527"/>
        <end position="1594"/>
    </location>
</feature>
<comment type="caution">
    <text evidence="3">The sequence shown here is derived from an EMBL/GenBank/DDBJ whole genome shotgun (WGS) entry which is preliminary data.</text>
</comment>